<evidence type="ECO:0008006" key="3">
    <source>
        <dbReference type="Google" id="ProtNLM"/>
    </source>
</evidence>
<dbReference type="Gene3D" id="3.60.10.10">
    <property type="entry name" value="Endonuclease/exonuclease/phosphatase"/>
    <property type="match status" value="1"/>
</dbReference>
<proteinExistence type="predicted"/>
<reference evidence="1 2" key="1">
    <citation type="submission" date="2020-06" db="EMBL/GenBank/DDBJ databases">
        <authorList>
            <person name="Li R."/>
            <person name="Bekaert M."/>
        </authorList>
    </citation>
    <scope>NUCLEOTIDE SEQUENCE [LARGE SCALE GENOMIC DNA]</scope>
    <source>
        <strain evidence="2">wild</strain>
    </source>
</reference>
<organism evidence="1 2">
    <name type="scientific">Mytilus coruscus</name>
    <name type="common">Sea mussel</name>
    <dbReference type="NCBI Taxonomy" id="42192"/>
    <lineage>
        <taxon>Eukaryota</taxon>
        <taxon>Metazoa</taxon>
        <taxon>Spiralia</taxon>
        <taxon>Lophotrochozoa</taxon>
        <taxon>Mollusca</taxon>
        <taxon>Bivalvia</taxon>
        <taxon>Autobranchia</taxon>
        <taxon>Pteriomorphia</taxon>
        <taxon>Mytilida</taxon>
        <taxon>Mytiloidea</taxon>
        <taxon>Mytilidae</taxon>
        <taxon>Mytilinae</taxon>
        <taxon>Mytilus</taxon>
    </lineage>
</organism>
<dbReference type="AlphaFoldDB" id="A0A6J8ETT7"/>
<dbReference type="SUPFAM" id="SSF56219">
    <property type="entry name" value="DNase I-like"/>
    <property type="match status" value="1"/>
</dbReference>
<evidence type="ECO:0000313" key="1">
    <source>
        <dbReference type="EMBL" id="CAC5423263.1"/>
    </source>
</evidence>
<dbReference type="OrthoDB" id="8906575at2759"/>
<accession>A0A6J8ETT7</accession>
<name>A0A6J8ETT7_MYTCO</name>
<sequence>MDSIEKKISGTVGELKKNNDQLKEKLVDVHLNSMRNNLIFYNIPEDDSEYCSDVVFRFCVEFLKIAEPETNLRLTKAYRIGKKSEKVRPILVKLQTPYMRDLVKKNAKQLKDTNFGISEQLPVEIQNRRREKLPLLKELRQKNIKAYFVRDQIYVGGKDRIGIIDDILENDNLDKYVSSFEHIENPIIPKRHSLDSTTNAYGRKLLQLCFNTGLTAANSRLGKDQDGKFTFCTSKGRSVNDYLLLSPDDYKLLSDFNVLEFNEHSDHAPLFFELVLADPSPKNFYPKIHNILKWDDSKTNDFVESIQQQTENLTSLVSNISNADDIKSAVSDVSNILYNNAFKVFGRSILIRDKTNTDRPDNEWFDVKCASARDQFHRARNFFFRQPTETNRLLYVTERNNYNKVKRKAKFNYKRRKGEILCNVAKTEPRKFWSAVRKNKRNTGCKIDNASMLKHFESILGDNPPELCDEVLNLMSNSVFENLNVNDLDIEISEEEIKASIHKMKFIYAEDKSKHSTKILPNITCKSTVAI</sequence>
<dbReference type="EMBL" id="CACVKT020009756">
    <property type="protein sequence ID" value="CAC5423263.1"/>
    <property type="molecule type" value="Genomic_DNA"/>
</dbReference>
<keyword evidence="2" id="KW-1185">Reference proteome</keyword>
<protein>
    <recommendedName>
        <fullName evidence="3">Endonuclease/exonuclease/phosphatase domain-containing protein</fullName>
    </recommendedName>
</protein>
<dbReference type="Proteomes" id="UP000507470">
    <property type="component" value="Unassembled WGS sequence"/>
</dbReference>
<dbReference type="InterPro" id="IPR036691">
    <property type="entry name" value="Endo/exonu/phosph_ase_sf"/>
</dbReference>
<gene>
    <name evidence="1" type="ORF">MCOR_55252</name>
</gene>
<dbReference type="Gene3D" id="3.30.70.1820">
    <property type="entry name" value="L1 transposable element, RRM domain"/>
    <property type="match status" value="1"/>
</dbReference>
<evidence type="ECO:0000313" key="2">
    <source>
        <dbReference type="Proteomes" id="UP000507470"/>
    </source>
</evidence>